<dbReference type="AlphaFoldDB" id="A0A9W8JB98"/>
<dbReference type="InterPro" id="IPR036265">
    <property type="entry name" value="HIT-like_sf"/>
</dbReference>
<dbReference type="CDD" id="cd07380">
    <property type="entry name" value="MPP_CWF19_N"/>
    <property type="match status" value="1"/>
</dbReference>
<dbReference type="GO" id="GO:0071014">
    <property type="term" value="C:post-mRNA release spliceosomal complex"/>
    <property type="evidence" value="ECO:0007669"/>
    <property type="project" value="TreeGrafter"/>
</dbReference>
<evidence type="ECO:0000259" key="6">
    <source>
        <dbReference type="PROSITE" id="PS50158"/>
    </source>
</evidence>
<feature type="non-terminal residue" evidence="7">
    <location>
        <position position="606"/>
    </location>
</feature>
<protein>
    <recommendedName>
        <fullName evidence="6">CCHC-type domain-containing protein</fullName>
    </recommendedName>
</protein>
<comment type="caution">
    <text evidence="7">The sequence shown here is derived from an EMBL/GenBank/DDBJ whole genome shotgun (WGS) entry which is preliminary data.</text>
</comment>
<evidence type="ECO:0000313" key="8">
    <source>
        <dbReference type="Proteomes" id="UP001140091"/>
    </source>
</evidence>
<keyword evidence="4" id="KW-0862">Zinc</keyword>
<dbReference type="Pfam" id="PF04677">
    <property type="entry name" value="CwfJ_C_1"/>
    <property type="match status" value="1"/>
</dbReference>
<dbReference type="InterPro" id="IPR040194">
    <property type="entry name" value="Cwf19-like"/>
</dbReference>
<feature type="domain" description="CCHC-type" evidence="6">
    <location>
        <begin position="307"/>
        <end position="321"/>
    </location>
</feature>
<evidence type="ECO:0000256" key="2">
    <source>
        <dbReference type="ARBA" id="ARBA00022723"/>
    </source>
</evidence>
<dbReference type="GO" id="GO:0061632">
    <property type="term" value="F:RNA lariat debranching enzyme activator activity"/>
    <property type="evidence" value="ECO:0007669"/>
    <property type="project" value="TreeGrafter"/>
</dbReference>
<name>A0A9W8JB98_9AGAR</name>
<dbReference type="Gene3D" id="3.30.428.10">
    <property type="entry name" value="HIT-like"/>
    <property type="match status" value="1"/>
</dbReference>
<dbReference type="Pfam" id="PF04676">
    <property type="entry name" value="CwfJ_C_2"/>
    <property type="match status" value="1"/>
</dbReference>
<keyword evidence="2" id="KW-0479">Metal-binding</keyword>
<dbReference type="InterPro" id="IPR006768">
    <property type="entry name" value="Cwf19-like_C_dom-1"/>
</dbReference>
<dbReference type="Proteomes" id="UP001140091">
    <property type="component" value="Unassembled WGS sequence"/>
</dbReference>
<gene>
    <name evidence="7" type="ORF">H1R20_g9345</name>
</gene>
<keyword evidence="8" id="KW-1185">Reference proteome</keyword>
<dbReference type="GO" id="GO:0000398">
    <property type="term" value="P:mRNA splicing, via spliceosome"/>
    <property type="evidence" value="ECO:0007669"/>
    <property type="project" value="TreeGrafter"/>
</dbReference>
<evidence type="ECO:0000313" key="7">
    <source>
        <dbReference type="EMBL" id="KAJ2927745.1"/>
    </source>
</evidence>
<dbReference type="InterPro" id="IPR006767">
    <property type="entry name" value="Cwf19-like_C_dom-2"/>
</dbReference>
<dbReference type="GO" id="GO:0003676">
    <property type="term" value="F:nucleic acid binding"/>
    <property type="evidence" value="ECO:0007669"/>
    <property type="project" value="InterPro"/>
</dbReference>
<dbReference type="OrthoDB" id="444325at2759"/>
<organism evidence="7 8">
    <name type="scientific">Candolleomyces eurysporus</name>
    <dbReference type="NCBI Taxonomy" id="2828524"/>
    <lineage>
        <taxon>Eukaryota</taxon>
        <taxon>Fungi</taxon>
        <taxon>Dikarya</taxon>
        <taxon>Basidiomycota</taxon>
        <taxon>Agaricomycotina</taxon>
        <taxon>Agaricomycetes</taxon>
        <taxon>Agaricomycetidae</taxon>
        <taxon>Agaricales</taxon>
        <taxon>Agaricineae</taxon>
        <taxon>Psathyrellaceae</taxon>
        <taxon>Candolleomyces</taxon>
    </lineage>
</organism>
<dbReference type="PROSITE" id="PS50158">
    <property type="entry name" value="ZF_CCHC"/>
    <property type="match status" value="1"/>
</dbReference>
<dbReference type="SUPFAM" id="SSF54197">
    <property type="entry name" value="HIT-like"/>
    <property type="match status" value="1"/>
</dbReference>
<evidence type="ECO:0000256" key="1">
    <source>
        <dbReference type="ARBA" id="ARBA00022664"/>
    </source>
</evidence>
<keyword evidence="1" id="KW-0507">mRNA processing</keyword>
<dbReference type="SUPFAM" id="SSF57756">
    <property type="entry name" value="Retrovirus zinc finger-like domains"/>
    <property type="match status" value="1"/>
</dbReference>
<dbReference type="PANTHER" id="PTHR12072">
    <property type="entry name" value="CWF19, CELL CYCLE CONTROL PROTEIN"/>
    <property type="match status" value="1"/>
</dbReference>
<dbReference type="InterPro" id="IPR036875">
    <property type="entry name" value="Znf_CCHC_sf"/>
</dbReference>
<dbReference type="GO" id="GO:0008270">
    <property type="term" value="F:zinc ion binding"/>
    <property type="evidence" value="ECO:0007669"/>
    <property type="project" value="UniProtKB-KW"/>
</dbReference>
<dbReference type="InterPro" id="IPR025829">
    <property type="entry name" value="Zn_knuckle_CX2CX3GHX4C"/>
</dbReference>
<dbReference type="PANTHER" id="PTHR12072:SF4">
    <property type="entry name" value="CWF19-LIKE PROTEIN 1"/>
    <property type="match status" value="1"/>
</dbReference>
<evidence type="ECO:0000256" key="4">
    <source>
        <dbReference type="ARBA" id="ARBA00022833"/>
    </source>
</evidence>
<dbReference type="Gene3D" id="4.10.60.10">
    <property type="entry name" value="Zinc finger, CCHC-type"/>
    <property type="match status" value="1"/>
</dbReference>
<evidence type="ECO:0000256" key="5">
    <source>
        <dbReference type="PROSITE-ProRule" id="PRU00047"/>
    </source>
</evidence>
<sequence>MRAGNSMVPAALGYVMTEERIERGTIAVLVQRYSARPFDGKFQRFCEDVIGSAVGSIRELFAKVKAIDAKHGKFDLLLCAGDFFGPLTEDDSVDDEVSQLLEGRIEAPIESYIMQGDQPLPGKVIEKFAKTGGELCKNVFLMSILPLDDVVAKIKPRYHFAAAGGRPPKFWEREPFVWDGEDARISRFISLGAFGNEPATGKKQRWFYAFSIAPISATTAPAPKPANATKNPFMAGIARNASKRSLEEAAENFIWGAIKQPTKRSKVVPQGEPGKPPPGYKCRRCESTEHFISDCPERQKPPENYVCKICGTPGHFVRDCPTRDAVGDTGGKKPKPGYVCRACGSENHYLEDCLVANQQRGSQSEHRGRRGPPKEISTDECWFCLSNPNLAKHLIVSIGSECYVTLAKGQIIPTHSEDYTAQVPGGGHILIVPITHYPTFSTIPSDIAQPILDETESYKTALRSFFAKHGAATVLYEVGRLSAKGGHAHVQAVPVPLKLKDKVEETFLKEGNQMGIDFESNPDAALESCQGGRGSYFRVDLPDGRKMVHLMKDHVPFSIQFGRQVLVSLLDMPDRFDWKACLLSEDDDRADAQAFKAAFSPFDPSL</sequence>
<evidence type="ECO:0000256" key="3">
    <source>
        <dbReference type="ARBA" id="ARBA00022771"/>
    </source>
</evidence>
<reference evidence="7" key="1">
    <citation type="submission" date="2022-06" db="EMBL/GenBank/DDBJ databases">
        <title>Genome Sequence of Candolleomyces eurysporus.</title>
        <authorList>
            <person name="Buettner E."/>
        </authorList>
    </citation>
    <scope>NUCLEOTIDE SEQUENCE</scope>
    <source>
        <strain evidence="7">VTCC 930004</strain>
    </source>
</reference>
<dbReference type="EMBL" id="JANBPK010000963">
    <property type="protein sequence ID" value="KAJ2927745.1"/>
    <property type="molecule type" value="Genomic_DNA"/>
</dbReference>
<proteinExistence type="predicted"/>
<keyword evidence="3 5" id="KW-0863">Zinc-finger</keyword>
<dbReference type="Pfam" id="PF13696">
    <property type="entry name" value="zf-CCHC_2"/>
    <property type="match status" value="2"/>
</dbReference>
<accession>A0A9W8JB98</accession>
<dbReference type="SMART" id="SM00343">
    <property type="entry name" value="ZnF_C2HC"/>
    <property type="match status" value="3"/>
</dbReference>
<dbReference type="InterPro" id="IPR001878">
    <property type="entry name" value="Znf_CCHC"/>
</dbReference>